<evidence type="ECO:0000256" key="9">
    <source>
        <dbReference type="ARBA" id="ARBA00023204"/>
    </source>
</evidence>
<keyword evidence="5 12" id="KW-0378">Hydrolase</keyword>
<dbReference type="FunFam" id="1.10.1670.10:FF:000001">
    <property type="entry name" value="Endonuclease III"/>
    <property type="match status" value="1"/>
</dbReference>
<feature type="binding site" evidence="12">
    <location>
        <position position="189"/>
    </location>
    <ligand>
        <name>[4Fe-4S] cluster</name>
        <dbReference type="ChEBI" id="CHEBI:49883"/>
    </ligand>
</feature>
<dbReference type="PIRSF" id="PIRSF001435">
    <property type="entry name" value="Nth"/>
    <property type="match status" value="1"/>
</dbReference>
<proteinExistence type="inferred from homology"/>
<dbReference type="RefSeq" id="WP_168063115.1">
    <property type="nucleotide sequence ID" value="NZ_VTOW01000005.1"/>
</dbReference>
<feature type="domain" description="HhH-GPD" evidence="14">
    <location>
        <begin position="33"/>
        <end position="180"/>
    </location>
</feature>
<dbReference type="EC" id="4.2.99.18" evidence="12"/>
<dbReference type="Pfam" id="PF00730">
    <property type="entry name" value="HhH-GPD"/>
    <property type="match status" value="1"/>
</dbReference>
<dbReference type="GO" id="GO:0051539">
    <property type="term" value="F:4 iron, 4 sulfur cluster binding"/>
    <property type="evidence" value="ECO:0007669"/>
    <property type="project" value="UniProtKB-UniRule"/>
</dbReference>
<dbReference type="GO" id="GO:0003677">
    <property type="term" value="F:DNA binding"/>
    <property type="evidence" value="ECO:0007669"/>
    <property type="project" value="UniProtKB-UniRule"/>
</dbReference>
<dbReference type="InterPro" id="IPR003265">
    <property type="entry name" value="HhH-GPD_domain"/>
</dbReference>
<dbReference type="GO" id="GO:0046872">
    <property type="term" value="F:metal ion binding"/>
    <property type="evidence" value="ECO:0007669"/>
    <property type="project" value="UniProtKB-KW"/>
</dbReference>
<evidence type="ECO:0000256" key="10">
    <source>
        <dbReference type="ARBA" id="ARBA00023239"/>
    </source>
</evidence>
<evidence type="ECO:0000256" key="11">
    <source>
        <dbReference type="ARBA" id="ARBA00023295"/>
    </source>
</evidence>
<comment type="caution">
    <text evidence="15">The sequence shown here is derived from an EMBL/GenBank/DDBJ whole genome shotgun (WGS) entry which is preliminary data.</text>
</comment>
<dbReference type="PROSITE" id="PS00764">
    <property type="entry name" value="ENDONUCLEASE_III_1"/>
    <property type="match status" value="1"/>
</dbReference>
<dbReference type="SMART" id="SM00478">
    <property type="entry name" value="ENDO3c"/>
    <property type="match status" value="1"/>
</dbReference>
<dbReference type="AlphaFoldDB" id="A0A7X6DTX1"/>
<dbReference type="InterPro" id="IPR011257">
    <property type="entry name" value="DNA_glycosylase"/>
</dbReference>
<keyword evidence="7 12" id="KW-0411">Iron-sulfur</keyword>
<feature type="region of interest" description="Disordered" evidence="13">
    <location>
        <begin position="203"/>
        <end position="237"/>
    </location>
</feature>
<dbReference type="InterPro" id="IPR003651">
    <property type="entry name" value="Endonuclease3_FeS-loop_motif"/>
</dbReference>
<dbReference type="InterPro" id="IPR004036">
    <property type="entry name" value="Endonuclease-III-like_CS2"/>
</dbReference>
<feature type="binding site" evidence="12">
    <location>
        <position position="198"/>
    </location>
    <ligand>
        <name>[4Fe-4S] cluster</name>
        <dbReference type="ChEBI" id="CHEBI:49883"/>
    </ligand>
</feature>
<feature type="compositionally biased region" description="Basic and acidic residues" evidence="13">
    <location>
        <begin position="203"/>
        <end position="217"/>
    </location>
</feature>
<evidence type="ECO:0000313" key="16">
    <source>
        <dbReference type="Proteomes" id="UP000534783"/>
    </source>
</evidence>
<dbReference type="CDD" id="cd00056">
    <property type="entry name" value="ENDO3c"/>
    <property type="match status" value="1"/>
</dbReference>
<dbReference type="PANTHER" id="PTHR10359:SF18">
    <property type="entry name" value="ENDONUCLEASE III"/>
    <property type="match status" value="1"/>
</dbReference>
<dbReference type="Pfam" id="PF00633">
    <property type="entry name" value="HHH"/>
    <property type="match status" value="1"/>
</dbReference>
<keyword evidence="15" id="KW-0540">Nuclease</keyword>
<evidence type="ECO:0000256" key="6">
    <source>
        <dbReference type="ARBA" id="ARBA00023004"/>
    </source>
</evidence>
<dbReference type="InterPro" id="IPR000445">
    <property type="entry name" value="HhH_motif"/>
</dbReference>
<comment type="similarity">
    <text evidence="1 12">Belongs to the Nth/MutY family.</text>
</comment>
<dbReference type="GO" id="GO:0140078">
    <property type="term" value="F:class I DNA-(apurinic or apyrimidinic site) endonuclease activity"/>
    <property type="evidence" value="ECO:0007669"/>
    <property type="project" value="UniProtKB-EC"/>
</dbReference>
<keyword evidence="11 12" id="KW-0326">Glycosidase</keyword>
<dbReference type="FunFam" id="1.10.340.30:FF:000001">
    <property type="entry name" value="Endonuclease III"/>
    <property type="match status" value="1"/>
</dbReference>
<evidence type="ECO:0000256" key="7">
    <source>
        <dbReference type="ARBA" id="ARBA00023014"/>
    </source>
</evidence>
<evidence type="ECO:0000256" key="12">
    <source>
        <dbReference type="HAMAP-Rule" id="MF_00942"/>
    </source>
</evidence>
<evidence type="ECO:0000259" key="14">
    <source>
        <dbReference type="SMART" id="SM00478"/>
    </source>
</evidence>
<evidence type="ECO:0000256" key="8">
    <source>
        <dbReference type="ARBA" id="ARBA00023125"/>
    </source>
</evidence>
<dbReference type="Pfam" id="PF10576">
    <property type="entry name" value="EndIII_4Fe-2S"/>
    <property type="match status" value="1"/>
</dbReference>
<accession>A0A7X6DTX1</accession>
<keyword evidence="3 12" id="KW-0479">Metal-binding</keyword>
<evidence type="ECO:0000256" key="13">
    <source>
        <dbReference type="SAM" id="MobiDB-lite"/>
    </source>
</evidence>
<comment type="function">
    <text evidence="12">DNA repair enzyme that has both DNA N-glycosylase activity and AP-lyase activity. The DNA N-glycosylase activity releases various damaged pyrimidines from DNA by cleaving the N-glycosidic bond, leaving an AP (apurinic/apyrimidinic) site. The AP-lyase activity cleaves the phosphodiester bond 3' to the AP site by a beta-elimination, leaving a 3'-terminal unsaturated sugar and a product with a terminal 5'-phosphate.</text>
</comment>
<dbReference type="Proteomes" id="UP000534783">
    <property type="component" value="Unassembled WGS sequence"/>
</dbReference>
<evidence type="ECO:0000256" key="4">
    <source>
        <dbReference type="ARBA" id="ARBA00022763"/>
    </source>
</evidence>
<comment type="cofactor">
    <cofactor evidence="12">
        <name>[4Fe-4S] cluster</name>
        <dbReference type="ChEBI" id="CHEBI:49883"/>
    </cofactor>
    <text evidence="12">Binds 1 [4Fe-4S] cluster.</text>
</comment>
<reference evidence="15 16" key="1">
    <citation type="journal article" date="2020" name="Nature">
        <title>Bacterial chemolithoautotrophy via manganese oxidation.</title>
        <authorList>
            <person name="Yu H."/>
            <person name="Leadbetter J.R."/>
        </authorList>
    </citation>
    <scope>NUCLEOTIDE SEQUENCE [LARGE SCALE GENOMIC DNA]</scope>
    <source>
        <strain evidence="15 16">Mn-1</strain>
    </source>
</reference>
<dbReference type="PANTHER" id="PTHR10359">
    <property type="entry name" value="A/G-SPECIFIC ADENINE GLYCOSYLASE/ENDONUCLEASE III"/>
    <property type="match status" value="1"/>
</dbReference>
<dbReference type="PROSITE" id="PS01155">
    <property type="entry name" value="ENDONUCLEASE_III_2"/>
    <property type="match status" value="1"/>
</dbReference>
<evidence type="ECO:0000313" key="15">
    <source>
        <dbReference type="EMBL" id="NKE73177.1"/>
    </source>
</evidence>
<dbReference type="InterPro" id="IPR005759">
    <property type="entry name" value="Nth"/>
</dbReference>
<keyword evidence="4 12" id="KW-0227">DNA damage</keyword>
<feature type="binding site" evidence="12">
    <location>
        <position position="182"/>
    </location>
    <ligand>
        <name>[4Fe-4S] cluster</name>
        <dbReference type="ChEBI" id="CHEBI:49883"/>
    </ligand>
</feature>
<dbReference type="InterPro" id="IPR004035">
    <property type="entry name" value="Endouclease-III_FeS-bd_BS"/>
</dbReference>
<dbReference type="Gene3D" id="1.10.1670.10">
    <property type="entry name" value="Helix-hairpin-Helix base-excision DNA repair enzymes (C-terminal)"/>
    <property type="match status" value="1"/>
</dbReference>
<keyword evidence="2 12" id="KW-0004">4Fe-4S</keyword>
<feature type="binding site" evidence="12">
    <location>
        <position position="192"/>
    </location>
    <ligand>
        <name>[4Fe-4S] cluster</name>
        <dbReference type="ChEBI" id="CHEBI:49883"/>
    </ligand>
</feature>
<keyword evidence="6 12" id="KW-0408">Iron</keyword>
<dbReference type="GO" id="GO:0019104">
    <property type="term" value="F:DNA N-glycosylase activity"/>
    <property type="evidence" value="ECO:0007669"/>
    <property type="project" value="UniProtKB-UniRule"/>
</dbReference>
<keyword evidence="10 12" id="KW-0456">Lyase</keyword>
<dbReference type="NCBIfam" id="TIGR01083">
    <property type="entry name" value="nth"/>
    <property type="match status" value="1"/>
</dbReference>
<dbReference type="HAMAP" id="MF_00942">
    <property type="entry name" value="Nth"/>
    <property type="match status" value="1"/>
</dbReference>
<comment type="catalytic activity">
    <reaction evidence="12">
        <text>2'-deoxyribonucleotide-(2'-deoxyribose 5'-phosphate)-2'-deoxyribonucleotide-DNA = a 3'-end 2'-deoxyribonucleotide-(2,3-dehydro-2,3-deoxyribose 5'-phosphate)-DNA + a 5'-end 5'-phospho-2'-deoxyribonucleoside-DNA + H(+)</text>
        <dbReference type="Rhea" id="RHEA:66592"/>
        <dbReference type="Rhea" id="RHEA-COMP:13180"/>
        <dbReference type="Rhea" id="RHEA-COMP:16897"/>
        <dbReference type="Rhea" id="RHEA-COMP:17067"/>
        <dbReference type="ChEBI" id="CHEBI:15378"/>
        <dbReference type="ChEBI" id="CHEBI:136412"/>
        <dbReference type="ChEBI" id="CHEBI:157695"/>
        <dbReference type="ChEBI" id="CHEBI:167181"/>
        <dbReference type="EC" id="4.2.99.18"/>
    </reaction>
</comment>
<name>A0A7X6DTX1_9BACT</name>
<keyword evidence="16" id="KW-1185">Reference proteome</keyword>
<dbReference type="GO" id="GO:0006285">
    <property type="term" value="P:base-excision repair, AP site formation"/>
    <property type="evidence" value="ECO:0007669"/>
    <property type="project" value="TreeGrafter"/>
</dbReference>
<keyword evidence="8 12" id="KW-0238">DNA-binding</keyword>
<keyword evidence="15" id="KW-0255">Endonuclease</keyword>
<organism evidence="15 16">
    <name type="scientific">Candidatus Manganitrophus noduliformans</name>
    <dbReference type="NCBI Taxonomy" id="2606439"/>
    <lineage>
        <taxon>Bacteria</taxon>
        <taxon>Pseudomonadati</taxon>
        <taxon>Nitrospirota</taxon>
        <taxon>Nitrospiria</taxon>
        <taxon>Candidatus Troglogloeales</taxon>
        <taxon>Candidatus Manganitrophaceae</taxon>
        <taxon>Candidatus Manganitrophus</taxon>
    </lineage>
</organism>
<sequence length="237" mass="26374">MAEILRRLEKQFPEAETELTHEDPFQLLIATILSAQCTDARVNRVTPVLFRRYATPDALAKADREELESIIRSTGFFKSKAKNILGCAAAIVDRFGGKVPVNMEALVTLPGVGRKTANVVLGSAFGKPAIVVDTHVRRVSNRLKWTRSEDPDQIEVDLSRLLPEEEWTVGSHRILLHGRYLCVARRPRCLECPLFDLCPAETEKKGAESRAKGRSHIDNAGGNGYNQAPPLVSEKYK</sequence>
<dbReference type="Gene3D" id="1.10.340.30">
    <property type="entry name" value="Hypothetical protein, domain 2"/>
    <property type="match status" value="1"/>
</dbReference>
<evidence type="ECO:0000256" key="2">
    <source>
        <dbReference type="ARBA" id="ARBA00022485"/>
    </source>
</evidence>
<dbReference type="SUPFAM" id="SSF48150">
    <property type="entry name" value="DNA-glycosylase"/>
    <property type="match status" value="1"/>
</dbReference>
<protein>
    <recommendedName>
        <fullName evidence="12">Endonuclease III</fullName>
        <ecNumber evidence="12">4.2.99.18</ecNumber>
    </recommendedName>
    <alternativeName>
        <fullName evidence="12">DNA-(apurinic or apyrimidinic site) lyase</fullName>
    </alternativeName>
</protein>
<gene>
    <name evidence="12 15" type="primary">nth</name>
    <name evidence="15" type="ORF">MNODULE_20690</name>
</gene>
<evidence type="ECO:0000256" key="1">
    <source>
        <dbReference type="ARBA" id="ARBA00008343"/>
    </source>
</evidence>
<evidence type="ECO:0000256" key="5">
    <source>
        <dbReference type="ARBA" id="ARBA00022801"/>
    </source>
</evidence>
<dbReference type="EMBL" id="VTOW01000005">
    <property type="protein sequence ID" value="NKE73177.1"/>
    <property type="molecule type" value="Genomic_DNA"/>
</dbReference>
<keyword evidence="9 12" id="KW-0234">DNA repair</keyword>
<dbReference type="InterPro" id="IPR023170">
    <property type="entry name" value="HhH_base_excis_C"/>
</dbReference>
<evidence type="ECO:0000256" key="3">
    <source>
        <dbReference type="ARBA" id="ARBA00022723"/>
    </source>
</evidence>